<dbReference type="InterPro" id="IPR018960">
    <property type="entry name" value="DUF1990"/>
</dbReference>
<feature type="domain" description="DUF1990" evidence="1">
    <location>
        <begin position="28"/>
        <end position="221"/>
    </location>
</feature>
<name>A0A7S1X6Y4_9CHLO</name>
<evidence type="ECO:0000259" key="1">
    <source>
        <dbReference type="Pfam" id="PF09348"/>
    </source>
</evidence>
<sequence>MVFLSLTRPSALQVDEAVSHGSRQGFNYRHVGKTEGAPPLDDELVRERWTVDHTRVQVGKGRAAYEEGKRALKSWQHFQLGWTTVDASTRVEKGSKARVSPSVSAEPSRVCSAAQVCVVARAVLPWTRNPLEIVYAKEGSRKVPASDGKGGTNAKVFSFAHGCLGGHLLAGEERFAMEWRKDDDSVWYEIYTFSKPAHALSLATYPVVRLLQKKFASDSTAAMQRTLSRPS</sequence>
<accession>A0A7S1X6Y4</accession>
<dbReference type="EMBL" id="HBGG01031665">
    <property type="protein sequence ID" value="CAD9214300.1"/>
    <property type="molecule type" value="Transcribed_RNA"/>
</dbReference>
<protein>
    <recommendedName>
        <fullName evidence="1">DUF1990 domain-containing protein</fullName>
    </recommendedName>
</protein>
<dbReference type="PANTHER" id="PTHR34202:SF1">
    <property type="entry name" value="UPF0548 PROTEIN"/>
    <property type="match status" value="1"/>
</dbReference>
<dbReference type="Pfam" id="PF09348">
    <property type="entry name" value="DUF1990"/>
    <property type="match status" value="1"/>
</dbReference>
<proteinExistence type="predicted"/>
<organism evidence="2">
    <name type="scientific">Tetraselmis chuii</name>
    <dbReference type="NCBI Taxonomy" id="63592"/>
    <lineage>
        <taxon>Eukaryota</taxon>
        <taxon>Viridiplantae</taxon>
        <taxon>Chlorophyta</taxon>
        <taxon>core chlorophytes</taxon>
        <taxon>Chlorodendrophyceae</taxon>
        <taxon>Chlorodendrales</taxon>
        <taxon>Chlorodendraceae</taxon>
        <taxon>Tetraselmis</taxon>
    </lineage>
</organism>
<reference evidence="2" key="1">
    <citation type="submission" date="2021-01" db="EMBL/GenBank/DDBJ databases">
        <authorList>
            <person name="Corre E."/>
            <person name="Pelletier E."/>
            <person name="Niang G."/>
            <person name="Scheremetjew M."/>
            <person name="Finn R."/>
            <person name="Kale V."/>
            <person name="Holt S."/>
            <person name="Cochrane G."/>
            <person name="Meng A."/>
            <person name="Brown T."/>
            <person name="Cohen L."/>
        </authorList>
    </citation>
    <scope>NUCLEOTIDE SEQUENCE</scope>
    <source>
        <strain evidence="2">PLY429</strain>
    </source>
</reference>
<evidence type="ECO:0000313" key="2">
    <source>
        <dbReference type="EMBL" id="CAD9214300.1"/>
    </source>
</evidence>
<dbReference type="AlphaFoldDB" id="A0A7S1X6Y4"/>
<gene>
    <name evidence="2" type="ORF">TCHU04912_LOCUS16540</name>
</gene>
<dbReference type="PANTHER" id="PTHR34202">
    <property type="entry name" value="UPF0548 PROTEIN"/>
    <property type="match status" value="1"/>
</dbReference>